<name>A0A518GZE2_9BACT</name>
<evidence type="ECO:0000313" key="2">
    <source>
        <dbReference type="EMBL" id="QDV33950.1"/>
    </source>
</evidence>
<reference evidence="2 3" key="1">
    <citation type="submission" date="2019-02" db="EMBL/GenBank/DDBJ databases">
        <title>Deep-cultivation of Planctomycetes and their phenomic and genomic characterization uncovers novel biology.</title>
        <authorList>
            <person name="Wiegand S."/>
            <person name="Jogler M."/>
            <person name="Boedeker C."/>
            <person name="Pinto D."/>
            <person name="Vollmers J."/>
            <person name="Rivas-Marin E."/>
            <person name="Kohn T."/>
            <person name="Peeters S.H."/>
            <person name="Heuer A."/>
            <person name="Rast P."/>
            <person name="Oberbeckmann S."/>
            <person name="Bunk B."/>
            <person name="Jeske O."/>
            <person name="Meyerdierks A."/>
            <person name="Storesund J.E."/>
            <person name="Kallscheuer N."/>
            <person name="Luecker S."/>
            <person name="Lage O.M."/>
            <person name="Pohl T."/>
            <person name="Merkel B.J."/>
            <person name="Hornburger P."/>
            <person name="Mueller R.-W."/>
            <person name="Bruemmer F."/>
            <person name="Labrenz M."/>
            <person name="Spormann A.M."/>
            <person name="Op den Camp H."/>
            <person name="Overmann J."/>
            <person name="Amann R."/>
            <person name="Jetten M.S.M."/>
            <person name="Mascher T."/>
            <person name="Medema M.H."/>
            <person name="Devos D.P."/>
            <person name="Kaster A.-K."/>
            <person name="Ovreas L."/>
            <person name="Rohde M."/>
            <person name="Galperin M.Y."/>
            <person name="Jogler C."/>
        </authorList>
    </citation>
    <scope>NUCLEOTIDE SEQUENCE [LARGE SCALE GENOMIC DNA]</scope>
    <source>
        <strain evidence="2 3">ElP</strain>
    </source>
</reference>
<feature type="compositionally biased region" description="Low complexity" evidence="1">
    <location>
        <begin position="82"/>
        <end position="91"/>
    </location>
</feature>
<keyword evidence="3" id="KW-1185">Reference proteome</keyword>
<evidence type="ECO:0000313" key="3">
    <source>
        <dbReference type="Proteomes" id="UP000317835"/>
    </source>
</evidence>
<dbReference type="OrthoDB" id="292697at2"/>
<dbReference type="Proteomes" id="UP000317835">
    <property type="component" value="Chromosome"/>
</dbReference>
<evidence type="ECO:0000256" key="1">
    <source>
        <dbReference type="SAM" id="MobiDB-lite"/>
    </source>
</evidence>
<proteinExistence type="predicted"/>
<protein>
    <submittedName>
        <fullName evidence="2">Uncharacterized protein</fullName>
    </submittedName>
</protein>
<accession>A0A518GZE2</accession>
<sequence>MPELMSTMPVLLAVAGALIATLLTRRRLVEWVGRRLDRIEGRLAGLDSALRRIEESLADRGEAGPPSSIGIRRGDRPHHSSPSRPRSVGRGTPAPGEDLTPAPAPTLIAVPDLSGAGRAVGSQAEAAGRATASGDLARRFGRIWEMADEGGTADRIASATGHPIGQVELVLNLRRRLIDGPDDRADRRDEVPG</sequence>
<dbReference type="AlphaFoldDB" id="A0A518GZE2"/>
<dbReference type="RefSeq" id="WP_145268471.1">
    <property type="nucleotide sequence ID" value="NZ_CP036426.1"/>
</dbReference>
<dbReference type="EMBL" id="CP036426">
    <property type="protein sequence ID" value="QDV33950.1"/>
    <property type="molecule type" value="Genomic_DNA"/>
</dbReference>
<organism evidence="2 3">
    <name type="scientific">Tautonia plasticadhaerens</name>
    <dbReference type="NCBI Taxonomy" id="2527974"/>
    <lineage>
        <taxon>Bacteria</taxon>
        <taxon>Pseudomonadati</taxon>
        <taxon>Planctomycetota</taxon>
        <taxon>Planctomycetia</taxon>
        <taxon>Isosphaerales</taxon>
        <taxon>Isosphaeraceae</taxon>
        <taxon>Tautonia</taxon>
    </lineage>
</organism>
<feature type="region of interest" description="Disordered" evidence="1">
    <location>
        <begin position="57"/>
        <end position="109"/>
    </location>
</feature>
<dbReference type="KEGG" id="tpla:ElP_18310"/>
<gene>
    <name evidence="2" type="ORF">ElP_18310</name>
</gene>